<evidence type="ECO:0000313" key="2">
    <source>
        <dbReference type="Proteomes" id="UP000770015"/>
    </source>
</evidence>
<evidence type="ECO:0000313" key="1">
    <source>
        <dbReference type="EMBL" id="KAH6695272.1"/>
    </source>
</evidence>
<dbReference type="CDD" id="cd07822">
    <property type="entry name" value="SRPBCC_4"/>
    <property type="match status" value="1"/>
</dbReference>
<protein>
    <recommendedName>
        <fullName evidence="3">Polyketide cyclase/dehydrase</fullName>
    </recommendedName>
</protein>
<accession>A0A9P8VLM1</accession>
<name>A0A9P8VLM1_9PEZI</name>
<evidence type="ECO:0008006" key="3">
    <source>
        <dbReference type="Google" id="ProtNLM"/>
    </source>
</evidence>
<dbReference type="EMBL" id="JAGSXJ010000002">
    <property type="protein sequence ID" value="KAH6695272.1"/>
    <property type="molecule type" value="Genomic_DNA"/>
</dbReference>
<organism evidence="1 2">
    <name type="scientific">Plectosphaerella plurivora</name>
    <dbReference type="NCBI Taxonomy" id="936078"/>
    <lineage>
        <taxon>Eukaryota</taxon>
        <taxon>Fungi</taxon>
        <taxon>Dikarya</taxon>
        <taxon>Ascomycota</taxon>
        <taxon>Pezizomycotina</taxon>
        <taxon>Sordariomycetes</taxon>
        <taxon>Hypocreomycetidae</taxon>
        <taxon>Glomerellales</taxon>
        <taxon>Plectosphaerellaceae</taxon>
        <taxon>Plectosphaerella</taxon>
    </lineage>
</organism>
<proteinExistence type="predicted"/>
<dbReference type="OrthoDB" id="509124at2759"/>
<sequence>MSSTPVPPNQPPQCGPSIATPAHGHGAFTVSCSSVIAAPPLACLETVLKTGDYPQWNTFCPNVTIDAAPPVAEAGLDSIPEVAALASRESHLYPGVDFQFEVIMKPGGGSRQTLLHVSLLEAIERDGKKGYRIAWTMRGAPHYVLRAERVQEFVASEDGRSTEYCCYETFGGAVAYPMRYLVGSQVAEGFGRWQDGLQTWTEGRQGVHQ</sequence>
<dbReference type="Proteomes" id="UP000770015">
    <property type="component" value="Unassembled WGS sequence"/>
</dbReference>
<dbReference type="AlphaFoldDB" id="A0A9P8VLM1"/>
<dbReference type="SUPFAM" id="SSF55961">
    <property type="entry name" value="Bet v1-like"/>
    <property type="match status" value="1"/>
</dbReference>
<dbReference type="InterPro" id="IPR023393">
    <property type="entry name" value="START-like_dom_sf"/>
</dbReference>
<comment type="caution">
    <text evidence="1">The sequence shown here is derived from an EMBL/GenBank/DDBJ whole genome shotgun (WGS) entry which is preliminary data.</text>
</comment>
<keyword evidence="2" id="KW-1185">Reference proteome</keyword>
<gene>
    <name evidence="1" type="ORF">F5X68DRAFT_198179</name>
</gene>
<dbReference type="Gene3D" id="3.30.530.20">
    <property type="match status" value="1"/>
</dbReference>
<reference evidence="1" key="1">
    <citation type="journal article" date="2021" name="Nat. Commun.">
        <title>Genetic determinants of endophytism in the Arabidopsis root mycobiome.</title>
        <authorList>
            <person name="Mesny F."/>
            <person name="Miyauchi S."/>
            <person name="Thiergart T."/>
            <person name="Pickel B."/>
            <person name="Atanasova L."/>
            <person name="Karlsson M."/>
            <person name="Huettel B."/>
            <person name="Barry K.W."/>
            <person name="Haridas S."/>
            <person name="Chen C."/>
            <person name="Bauer D."/>
            <person name="Andreopoulos W."/>
            <person name="Pangilinan J."/>
            <person name="LaButti K."/>
            <person name="Riley R."/>
            <person name="Lipzen A."/>
            <person name="Clum A."/>
            <person name="Drula E."/>
            <person name="Henrissat B."/>
            <person name="Kohler A."/>
            <person name="Grigoriev I.V."/>
            <person name="Martin F.M."/>
            <person name="Hacquard S."/>
        </authorList>
    </citation>
    <scope>NUCLEOTIDE SEQUENCE</scope>
    <source>
        <strain evidence="1">MPI-SDFR-AT-0117</strain>
    </source>
</reference>